<reference evidence="3" key="1">
    <citation type="journal article" date="2019" name="Int. J. Syst. Evol. Microbiol.">
        <title>The Global Catalogue of Microorganisms (GCM) 10K type strain sequencing project: providing services to taxonomists for standard genome sequencing and annotation.</title>
        <authorList>
            <consortium name="The Broad Institute Genomics Platform"/>
            <consortium name="The Broad Institute Genome Sequencing Center for Infectious Disease"/>
            <person name="Wu L."/>
            <person name="Ma J."/>
        </authorList>
    </citation>
    <scope>NUCLEOTIDE SEQUENCE [LARGE SCALE GENOMIC DNA]</scope>
    <source>
        <strain evidence="3">JCM 18409</strain>
    </source>
</reference>
<dbReference type="Proteomes" id="UP001501759">
    <property type="component" value="Unassembled WGS sequence"/>
</dbReference>
<evidence type="ECO:0000313" key="3">
    <source>
        <dbReference type="Proteomes" id="UP001501759"/>
    </source>
</evidence>
<dbReference type="EMBL" id="BAABKB010000042">
    <property type="protein sequence ID" value="GAA5034307.1"/>
    <property type="molecule type" value="Genomic_DNA"/>
</dbReference>
<name>A0ABP9JJP9_9ACTN</name>
<sequence length="920" mass="100990">MATDGVMTGDQDDLITRLLSLLLKGDKPIAFVTGSGISVGAVEGVGGIVDAMRKMLDTPRSCDRFDQKVIGPSDGERYQQAARFLEYNVGQDALNSAIRAAVLRAYTGKSPTRNSLYRRNDPHELAAAEEQFDQWNLTRATEALGRLLRFVPAERRGPVITTNFDPLLEIAVRKAGAEANFQYFDLDGRLIRGDHRNNIDIAHVHGYWRRGDTLHTVAQLEKERSQLRGSLRESLRDHTVVVIGYSGWDDAFSRSLRDRVQEQEMTGIDLIWCSYAKLTEADFASGLFKELNSAPRTYFYDGIDANEMLPALLDEYLQVAPQPDLDGWLQVTPAFLEKEARRKHDAGQVVGFFDGAEPDWRTALDVRVPRLSLVGALTGRVHRCLNGGLAKRIVAAVAPMGEGKSIALRQATVDLVRARDDITVYWRKPGAALDLNALLAVPHRPGHHILLVSDDGALVVDDLQRLIVACEAHGRTDIHVLLTAQEREWRDRGATGRLRGSLETVPSLGLTEKDGQDLVTAWEEADALGELAGTPEDERADRLVQLAAASYGRRDSALVGAMLQLRYGPMLREHVGAMLQRLEAYSPVGNGTLRECFLMIALLHTAYDPEKDQAAPLSQRVLAQAMGLQPAVAVEWEVTNPLGMEAAVSGYGRELWVRHRSIADAALDISQKQDPGELPALAQRLTTAAVEIHKQTGDFDKDLHAAAYLSLGLVGPNERRFPLESVTAAEAAVAASPWRLSFRTAQIIALRRADRIDDARRFAERTGRELSSMTDGEPEVNFFTAWGTVTGLAGEYASNILLCGIALPSSVQQEDVNVSLLSMGVGLTELHSQSSDAVFLDALRGVVGLMSERQLNRRNLSHLQRHRGYLARFRATELEGADAWAAVQAAVDALTPTADPSLAPVLARAGRSILPLKELR</sequence>
<accession>A0ABP9JJP9</accession>
<dbReference type="Pfam" id="PF25199">
    <property type="entry name" value="nSTAND_NTPase5"/>
    <property type="match status" value="1"/>
</dbReference>
<gene>
    <name evidence="2" type="ORF">GCM10023335_78830</name>
</gene>
<organism evidence="2 3">
    <name type="scientific">Streptomyces siamensis</name>
    <dbReference type="NCBI Taxonomy" id="1274986"/>
    <lineage>
        <taxon>Bacteria</taxon>
        <taxon>Bacillati</taxon>
        <taxon>Actinomycetota</taxon>
        <taxon>Actinomycetes</taxon>
        <taxon>Kitasatosporales</taxon>
        <taxon>Streptomycetaceae</taxon>
        <taxon>Streptomyces</taxon>
    </lineage>
</organism>
<dbReference type="InterPro" id="IPR057574">
    <property type="entry name" value="nSTAND_NTPase5_dom"/>
</dbReference>
<evidence type="ECO:0000259" key="1">
    <source>
        <dbReference type="Pfam" id="PF25199"/>
    </source>
</evidence>
<comment type="caution">
    <text evidence="2">The sequence shown here is derived from an EMBL/GenBank/DDBJ whole genome shotgun (WGS) entry which is preliminary data.</text>
</comment>
<keyword evidence="3" id="KW-1185">Reference proteome</keyword>
<feature type="domain" description="Novel STAND NTPase 5" evidence="1">
    <location>
        <begin position="351"/>
        <end position="495"/>
    </location>
</feature>
<dbReference type="RefSeq" id="WP_345657658.1">
    <property type="nucleotide sequence ID" value="NZ_BAABKB010000042.1"/>
</dbReference>
<protein>
    <recommendedName>
        <fullName evidence="1">Novel STAND NTPase 5 domain-containing protein</fullName>
    </recommendedName>
</protein>
<proteinExistence type="predicted"/>
<dbReference type="Pfam" id="PF13289">
    <property type="entry name" value="SIR2_2"/>
    <property type="match status" value="1"/>
</dbReference>
<evidence type="ECO:0000313" key="2">
    <source>
        <dbReference type="EMBL" id="GAA5034307.1"/>
    </source>
</evidence>